<proteinExistence type="predicted"/>
<evidence type="ECO:0000259" key="5">
    <source>
        <dbReference type="PROSITE" id="PS01124"/>
    </source>
</evidence>
<evidence type="ECO:0000256" key="4">
    <source>
        <dbReference type="SAM" id="MobiDB-lite"/>
    </source>
</evidence>
<dbReference type="PROSITE" id="PS01124">
    <property type="entry name" value="HTH_ARAC_FAMILY_2"/>
    <property type="match status" value="1"/>
</dbReference>
<evidence type="ECO:0000313" key="7">
    <source>
        <dbReference type="Proteomes" id="UP000739538"/>
    </source>
</evidence>
<evidence type="ECO:0000313" key="6">
    <source>
        <dbReference type="EMBL" id="MCA9757288.1"/>
    </source>
</evidence>
<reference evidence="6" key="1">
    <citation type="submission" date="2020-04" db="EMBL/GenBank/DDBJ databases">
        <authorList>
            <person name="Zhang T."/>
        </authorList>
    </citation>
    <scope>NUCLEOTIDE SEQUENCE</scope>
    <source>
        <strain evidence="6">HKST-UBA02</strain>
    </source>
</reference>
<dbReference type="EMBL" id="JAGQHS010000091">
    <property type="protein sequence ID" value="MCA9757288.1"/>
    <property type="molecule type" value="Genomic_DNA"/>
</dbReference>
<dbReference type="Proteomes" id="UP000739538">
    <property type="component" value="Unassembled WGS sequence"/>
</dbReference>
<dbReference type="PANTHER" id="PTHR46796">
    <property type="entry name" value="HTH-TYPE TRANSCRIPTIONAL ACTIVATOR RHAS-RELATED"/>
    <property type="match status" value="1"/>
</dbReference>
<keyword evidence="1" id="KW-0805">Transcription regulation</keyword>
<feature type="compositionally biased region" description="Basic and acidic residues" evidence="4">
    <location>
        <begin position="146"/>
        <end position="161"/>
    </location>
</feature>
<feature type="region of interest" description="Disordered" evidence="4">
    <location>
        <begin position="138"/>
        <end position="165"/>
    </location>
</feature>
<sequence>MHLQANFIRYRRGLRMPSHIDGCRRLSILVSGALREASEGHCEDSAPGSVALKSPQLVHRNQFGPDGATILSVILPDVALRRIGVGPDRLVDWRWRHDGTSSLLGLRLACALRLEAGASVEAELIAICRWFQREAAHPHTPGCESLGRDGADKASSYRDSLRAPSASRWHRVRRALETPGPPPDMDALARVEGVHPVTLARLFRQRFGCSPTRYRQRWRALSVARELLGGDDDLVAVALDHGFSDLSHMSRVFTRELGLPPGRFRGLLNRRSAEPSPMLESFKTEWSVPL</sequence>
<evidence type="ECO:0000256" key="3">
    <source>
        <dbReference type="ARBA" id="ARBA00023163"/>
    </source>
</evidence>
<protein>
    <submittedName>
        <fullName evidence="6">Helix-turn-helix transcriptional regulator</fullName>
    </submittedName>
</protein>
<organism evidence="6 7">
    <name type="scientific">Eiseniibacteriota bacterium</name>
    <dbReference type="NCBI Taxonomy" id="2212470"/>
    <lineage>
        <taxon>Bacteria</taxon>
        <taxon>Candidatus Eiseniibacteriota</taxon>
    </lineage>
</organism>
<dbReference type="GO" id="GO:0003700">
    <property type="term" value="F:DNA-binding transcription factor activity"/>
    <property type="evidence" value="ECO:0007669"/>
    <property type="project" value="InterPro"/>
</dbReference>
<evidence type="ECO:0000256" key="1">
    <source>
        <dbReference type="ARBA" id="ARBA00023015"/>
    </source>
</evidence>
<dbReference type="Gene3D" id="1.10.10.60">
    <property type="entry name" value="Homeodomain-like"/>
    <property type="match status" value="2"/>
</dbReference>
<dbReference type="SUPFAM" id="SSF46689">
    <property type="entry name" value="Homeodomain-like"/>
    <property type="match status" value="2"/>
</dbReference>
<dbReference type="SMART" id="SM00342">
    <property type="entry name" value="HTH_ARAC"/>
    <property type="match status" value="1"/>
</dbReference>
<gene>
    <name evidence="6" type="ORF">KDA27_15900</name>
</gene>
<dbReference type="AlphaFoldDB" id="A0A956NDY7"/>
<dbReference type="Pfam" id="PF12833">
    <property type="entry name" value="HTH_18"/>
    <property type="match status" value="1"/>
</dbReference>
<evidence type="ECO:0000256" key="2">
    <source>
        <dbReference type="ARBA" id="ARBA00023125"/>
    </source>
</evidence>
<accession>A0A956NDY7</accession>
<comment type="caution">
    <text evidence="6">The sequence shown here is derived from an EMBL/GenBank/DDBJ whole genome shotgun (WGS) entry which is preliminary data.</text>
</comment>
<keyword evidence="3" id="KW-0804">Transcription</keyword>
<reference evidence="6" key="2">
    <citation type="journal article" date="2021" name="Microbiome">
        <title>Successional dynamics and alternative stable states in a saline activated sludge microbial community over 9 years.</title>
        <authorList>
            <person name="Wang Y."/>
            <person name="Ye J."/>
            <person name="Ju F."/>
            <person name="Liu L."/>
            <person name="Boyd J.A."/>
            <person name="Deng Y."/>
            <person name="Parks D.H."/>
            <person name="Jiang X."/>
            <person name="Yin X."/>
            <person name="Woodcroft B.J."/>
            <person name="Tyson G.W."/>
            <person name="Hugenholtz P."/>
            <person name="Polz M.F."/>
            <person name="Zhang T."/>
        </authorList>
    </citation>
    <scope>NUCLEOTIDE SEQUENCE</scope>
    <source>
        <strain evidence="6">HKST-UBA02</strain>
    </source>
</reference>
<feature type="domain" description="HTH araC/xylS-type" evidence="5">
    <location>
        <begin position="185"/>
        <end position="267"/>
    </location>
</feature>
<dbReference type="InterPro" id="IPR018060">
    <property type="entry name" value="HTH_AraC"/>
</dbReference>
<dbReference type="InterPro" id="IPR009057">
    <property type="entry name" value="Homeodomain-like_sf"/>
</dbReference>
<keyword evidence="2" id="KW-0238">DNA-binding</keyword>
<dbReference type="GO" id="GO:0043565">
    <property type="term" value="F:sequence-specific DNA binding"/>
    <property type="evidence" value="ECO:0007669"/>
    <property type="project" value="InterPro"/>
</dbReference>
<name>A0A956NDY7_UNCEI</name>
<dbReference type="InterPro" id="IPR050204">
    <property type="entry name" value="AraC_XylS_family_regulators"/>
</dbReference>